<feature type="transmembrane region" description="Helical" evidence="4">
    <location>
        <begin position="168"/>
        <end position="185"/>
    </location>
</feature>
<proteinExistence type="predicted"/>
<dbReference type="InterPro" id="IPR000792">
    <property type="entry name" value="Tscrpt_reg_LuxR_C"/>
</dbReference>
<feature type="transmembrane region" description="Helical" evidence="4">
    <location>
        <begin position="20"/>
        <end position="44"/>
    </location>
</feature>
<protein>
    <submittedName>
        <fullName evidence="6">Regulatory protein, luxR family</fullName>
    </submittedName>
</protein>
<dbReference type="PANTHER" id="PTHR44688:SF16">
    <property type="entry name" value="DNA-BINDING TRANSCRIPTIONAL ACTIVATOR DEVR_DOSR"/>
    <property type="match status" value="1"/>
</dbReference>
<sequence length="343" mass="40099">MIPPPLLNQFPFFETDTPKYIIIGLYYGISFLSIIILLTLYVIFKYKKLGFNLLLQLSIFLNFLVKDIIYFYLPDHHATIGYLVAWNIGTSLVLLILQPYPFLRFKHKQQFYKTGIIVLFALVSIELISSLFIIPKPGSSFIHPITIILTILALYLFFILNHSYSYKNYLSFLIICIATSTIILAPSVNDTLYELFIVWPTLRLMGVPILIFSSCITMLEIKKINERNSIYKKYLYQYMYLVKDYHKKLEHERNLNAVRPSIEEDLDISDSKEEPLGVLKEKYSLTERELEVLSLLWEGATNKEIADELFISINTCKYHISKIYVKLNINSRAQIYAFKDKMD</sequence>
<accession>A0A1H6SWA9</accession>
<dbReference type="SUPFAM" id="SSF46894">
    <property type="entry name" value="C-terminal effector domain of the bipartite response regulators"/>
    <property type="match status" value="1"/>
</dbReference>
<dbReference type="Gene3D" id="1.10.10.10">
    <property type="entry name" value="Winged helix-like DNA-binding domain superfamily/Winged helix DNA-binding domain"/>
    <property type="match status" value="1"/>
</dbReference>
<keyword evidence="3" id="KW-0804">Transcription</keyword>
<dbReference type="CDD" id="cd06170">
    <property type="entry name" value="LuxR_C_like"/>
    <property type="match status" value="1"/>
</dbReference>
<dbReference type="EMBL" id="FNYS01000003">
    <property type="protein sequence ID" value="SEI72193.1"/>
    <property type="molecule type" value="Genomic_DNA"/>
</dbReference>
<dbReference type="InterPro" id="IPR016032">
    <property type="entry name" value="Sig_transdc_resp-reg_C-effctor"/>
</dbReference>
<dbReference type="PANTHER" id="PTHR44688">
    <property type="entry name" value="DNA-BINDING TRANSCRIPTIONAL ACTIVATOR DEVR_DOSR"/>
    <property type="match status" value="1"/>
</dbReference>
<feature type="domain" description="HTH luxR-type" evidence="5">
    <location>
        <begin position="278"/>
        <end position="343"/>
    </location>
</feature>
<reference evidence="6 7" key="1">
    <citation type="submission" date="2016-10" db="EMBL/GenBank/DDBJ databases">
        <authorList>
            <person name="de Groot N.N."/>
        </authorList>
    </citation>
    <scope>NUCLEOTIDE SEQUENCE [LARGE SCALE GENOMIC DNA]</scope>
    <source>
        <strain evidence="6 7">DSM 23048</strain>
    </source>
</reference>
<keyword evidence="4" id="KW-0812">Transmembrane</keyword>
<evidence type="ECO:0000256" key="4">
    <source>
        <dbReference type="SAM" id="Phobius"/>
    </source>
</evidence>
<evidence type="ECO:0000313" key="6">
    <source>
        <dbReference type="EMBL" id="SEI72193.1"/>
    </source>
</evidence>
<keyword evidence="4" id="KW-1133">Transmembrane helix</keyword>
<name>A0A1H6SWA9_9FLAO</name>
<keyword evidence="2" id="KW-0238">DNA-binding</keyword>
<dbReference type="GeneID" id="82256365"/>
<feature type="transmembrane region" description="Helical" evidence="4">
    <location>
        <begin position="197"/>
        <end position="219"/>
    </location>
</feature>
<dbReference type="InterPro" id="IPR036388">
    <property type="entry name" value="WH-like_DNA-bd_sf"/>
</dbReference>
<feature type="transmembrane region" description="Helical" evidence="4">
    <location>
        <begin position="79"/>
        <end position="103"/>
    </location>
</feature>
<organism evidence="6 7">
    <name type="scientific">Myroides marinus</name>
    <dbReference type="NCBI Taxonomy" id="703342"/>
    <lineage>
        <taxon>Bacteria</taxon>
        <taxon>Pseudomonadati</taxon>
        <taxon>Bacteroidota</taxon>
        <taxon>Flavobacteriia</taxon>
        <taxon>Flavobacteriales</taxon>
        <taxon>Flavobacteriaceae</taxon>
        <taxon>Myroides</taxon>
    </lineage>
</organism>
<evidence type="ECO:0000256" key="3">
    <source>
        <dbReference type="ARBA" id="ARBA00023163"/>
    </source>
</evidence>
<keyword evidence="4" id="KW-0472">Membrane</keyword>
<dbReference type="SMART" id="SM00421">
    <property type="entry name" value="HTH_LUXR"/>
    <property type="match status" value="1"/>
</dbReference>
<dbReference type="GO" id="GO:0006355">
    <property type="term" value="P:regulation of DNA-templated transcription"/>
    <property type="evidence" value="ECO:0007669"/>
    <property type="project" value="InterPro"/>
</dbReference>
<dbReference type="RefSeq" id="WP_063175676.1">
    <property type="nucleotide sequence ID" value="NZ_FNYS01000003.1"/>
</dbReference>
<dbReference type="AlphaFoldDB" id="A0A1H6SWA9"/>
<gene>
    <name evidence="6" type="ORF">SAMN04488018_103239</name>
</gene>
<evidence type="ECO:0000259" key="5">
    <source>
        <dbReference type="PROSITE" id="PS50043"/>
    </source>
</evidence>
<dbReference type="Pfam" id="PF00196">
    <property type="entry name" value="GerE"/>
    <property type="match status" value="1"/>
</dbReference>
<dbReference type="Proteomes" id="UP000183077">
    <property type="component" value="Unassembled WGS sequence"/>
</dbReference>
<dbReference type="GO" id="GO:0003677">
    <property type="term" value="F:DNA binding"/>
    <property type="evidence" value="ECO:0007669"/>
    <property type="project" value="UniProtKB-KW"/>
</dbReference>
<feature type="transmembrane region" description="Helical" evidence="4">
    <location>
        <begin position="141"/>
        <end position="161"/>
    </location>
</feature>
<dbReference type="PROSITE" id="PS50043">
    <property type="entry name" value="HTH_LUXR_2"/>
    <property type="match status" value="1"/>
</dbReference>
<feature type="transmembrane region" description="Helical" evidence="4">
    <location>
        <begin position="115"/>
        <end position="135"/>
    </location>
</feature>
<dbReference type="PRINTS" id="PR00038">
    <property type="entry name" value="HTHLUXR"/>
</dbReference>
<evidence type="ECO:0000313" key="7">
    <source>
        <dbReference type="Proteomes" id="UP000183077"/>
    </source>
</evidence>
<evidence type="ECO:0000256" key="1">
    <source>
        <dbReference type="ARBA" id="ARBA00023015"/>
    </source>
</evidence>
<feature type="transmembrane region" description="Helical" evidence="4">
    <location>
        <begin position="51"/>
        <end position="73"/>
    </location>
</feature>
<evidence type="ECO:0000256" key="2">
    <source>
        <dbReference type="ARBA" id="ARBA00023125"/>
    </source>
</evidence>
<keyword evidence="1" id="KW-0805">Transcription regulation</keyword>